<sequence>YLNVLKLIMSEFVNNSENVETAKSMDSITYAKYLLNDLKAKNEKVVISSFSLEFALVIAAAGAREQTRERVFLPEAKLLQKFGTRGRAEERYWWESDATNEDTETNMETSKTNFGEENEAIRFNDPKSTMMKKEANFDNYQSTLDQLQFIYVYIYIYMFIYCICICIYIFFAKSNGYKKKMHKKKKFMLLKKEYLEKIESFTQSCQNKNCNL</sequence>
<name>X6MBH3_RETFI</name>
<accession>X6MBH3</accession>
<keyword evidence="1" id="KW-1133">Transmembrane helix</keyword>
<reference evidence="2 3" key="1">
    <citation type="journal article" date="2013" name="Curr. Biol.">
        <title>The Genome of the Foraminiferan Reticulomyxa filosa.</title>
        <authorList>
            <person name="Glockner G."/>
            <person name="Hulsmann N."/>
            <person name="Schleicher M."/>
            <person name="Noegel A.A."/>
            <person name="Eichinger L."/>
            <person name="Gallinger C."/>
            <person name="Pawlowski J."/>
            <person name="Sierra R."/>
            <person name="Euteneuer U."/>
            <person name="Pillet L."/>
            <person name="Moustafa A."/>
            <person name="Platzer M."/>
            <person name="Groth M."/>
            <person name="Szafranski K."/>
            <person name="Schliwa M."/>
        </authorList>
    </citation>
    <scope>NUCLEOTIDE SEQUENCE [LARGE SCALE GENOMIC DNA]</scope>
</reference>
<evidence type="ECO:0000313" key="2">
    <source>
        <dbReference type="EMBL" id="ETO11016.1"/>
    </source>
</evidence>
<protein>
    <submittedName>
        <fullName evidence="2">Uncharacterized protein</fullName>
    </submittedName>
</protein>
<feature type="non-terminal residue" evidence="2">
    <location>
        <position position="1"/>
    </location>
</feature>
<gene>
    <name evidence="2" type="ORF">RFI_26360</name>
</gene>
<evidence type="ECO:0000313" key="3">
    <source>
        <dbReference type="Proteomes" id="UP000023152"/>
    </source>
</evidence>
<keyword evidence="3" id="KW-1185">Reference proteome</keyword>
<proteinExistence type="predicted"/>
<keyword evidence="1" id="KW-0472">Membrane</keyword>
<dbReference type="AlphaFoldDB" id="X6MBH3"/>
<organism evidence="2 3">
    <name type="scientific">Reticulomyxa filosa</name>
    <dbReference type="NCBI Taxonomy" id="46433"/>
    <lineage>
        <taxon>Eukaryota</taxon>
        <taxon>Sar</taxon>
        <taxon>Rhizaria</taxon>
        <taxon>Retaria</taxon>
        <taxon>Foraminifera</taxon>
        <taxon>Monothalamids</taxon>
        <taxon>Reticulomyxidae</taxon>
        <taxon>Reticulomyxa</taxon>
    </lineage>
</organism>
<feature type="non-terminal residue" evidence="2">
    <location>
        <position position="212"/>
    </location>
</feature>
<dbReference type="EMBL" id="ASPP01022877">
    <property type="protein sequence ID" value="ETO11016.1"/>
    <property type="molecule type" value="Genomic_DNA"/>
</dbReference>
<dbReference type="Proteomes" id="UP000023152">
    <property type="component" value="Unassembled WGS sequence"/>
</dbReference>
<feature type="transmembrane region" description="Helical" evidence="1">
    <location>
        <begin position="150"/>
        <end position="171"/>
    </location>
</feature>
<comment type="caution">
    <text evidence="2">The sequence shown here is derived from an EMBL/GenBank/DDBJ whole genome shotgun (WGS) entry which is preliminary data.</text>
</comment>
<evidence type="ECO:0000256" key="1">
    <source>
        <dbReference type="SAM" id="Phobius"/>
    </source>
</evidence>
<keyword evidence="1" id="KW-0812">Transmembrane</keyword>